<dbReference type="EMBL" id="CP104973">
    <property type="protein sequence ID" value="UXN62822.1"/>
    <property type="molecule type" value="Genomic_DNA"/>
</dbReference>
<name>A0ACD4DAH7_9HYPH</name>
<gene>
    <name evidence="1" type="ORF">N8E88_29810</name>
</gene>
<proteinExistence type="predicted"/>
<organism evidence="1 2">
    <name type="scientific">Phyllobacterium zundukense</name>
    <dbReference type="NCBI Taxonomy" id="1867719"/>
    <lineage>
        <taxon>Bacteria</taxon>
        <taxon>Pseudomonadati</taxon>
        <taxon>Pseudomonadota</taxon>
        <taxon>Alphaproteobacteria</taxon>
        <taxon>Hyphomicrobiales</taxon>
        <taxon>Phyllobacteriaceae</taxon>
        <taxon>Phyllobacterium</taxon>
    </lineage>
</organism>
<accession>A0ACD4DAH7</accession>
<keyword evidence="2" id="KW-1185">Reference proteome</keyword>
<evidence type="ECO:0000313" key="1">
    <source>
        <dbReference type="EMBL" id="UXN62822.1"/>
    </source>
</evidence>
<evidence type="ECO:0000313" key="2">
    <source>
        <dbReference type="Proteomes" id="UP001061991"/>
    </source>
</evidence>
<reference evidence="1" key="1">
    <citation type="submission" date="2022-09" db="EMBL/GenBank/DDBJ databases">
        <title>Interaction between co-microsymbionts with complementary sets of symbiotic genes in legume-rhizobium systems.</title>
        <authorList>
            <person name="Safronova V."/>
            <person name="Sazanova A."/>
            <person name="Afonin A."/>
            <person name="Chirak E."/>
        </authorList>
    </citation>
    <scope>NUCLEOTIDE SEQUENCE</scope>
    <source>
        <strain evidence="1">A18/3m</strain>
    </source>
</reference>
<keyword evidence="1" id="KW-0378">Hydrolase</keyword>
<dbReference type="Proteomes" id="UP001061991">
    <property type="component" value="Chromosome"/>
</dbReference>
<protein>
    <submittedName>
        <fullName evidence="1">Dienelactone hydrolase family protein</fullName>
    </submittedName>
</protein>
<sequence length="351" mass="37358">MKFSTKICAAAILSLTVMQTAKADDTVGVRQILAPSKERGVDLDVTVWYPAQAGGETVVLGETAFFIGTPATRDAPMSQGKFPLILLSHGAGLAGNAQALSWVATPLAEQGFVVVAPTHPRNTGSNKSAAETMKIWLRPSDLTEALNTIEKDELFQNHLDQDKIGVLGLSMGGNTALALAGARIDPQLLAGYCDTDLLNPSLCGWVRQSGVDLHAMNLESANRDNRDERVRFAMAIDPAPSDIFEFNSFSKIKIPVDIINLGKPGKIPLSAQASGIAKTISNARYTVVENASHYSMFAECKPGAADIIVSEKIGDPLCDDGGGPSRAAIHAQLIDMISKAFERTLKASRAK</sequence>